<dbReference type="RefSeq" id="YP_004322176.1">
    <property type="nucleotide sequence ID" value="NC_015279.1"/>
</dbReference>
<protein>
    <submittedName>
        <fullName evidence="2">Uncharacterized protein</fullName>
    </submittedName>
</protein>
<gene>
    <name evidence="2" type="ORF">SSM2_018</name>
</gene>
<feature type="region of interest" description="Disordered" evidence="1">
    <location>
        <begin position="1"/>
        <end position="30"/>
    </location>
</feature>
<accession>E3SIR4</accession>
<evidence type="ECO:0000313" key="3">
    <source>
        <dbReference type="Proteomes" id="UP000006524"/>
    </source>
</evidence>
<dbReference type="GeneID" id="10326652"/>
<dbReference type="KEGG" id="vg:10326652"/>
<name>E3SIR4_9CAUD</name>
<keyword evidence="3" id="KW-1185">Reference proteome</keyword>
<reference evidence="2 3" key="1">
    <citation type="journal article" date="2010" name="Environ. Microbiol.">
        <title>Genomic analysis of oceanic cyanobacterial myoviruses compared with T4-like myoviruses from diverse hosts and environments.</title>
        <authorList>
            <person name="Sullivan M.B."/>
            <person name="Huang K.H."/>
            <person name="Ignacio-Espinoza J.C."/>
            <person name="Berlin A.M."/>
            <person name="Kelly L."/>
            <person name="Weigele P.R."/>
            <person name="DeFrancesco A.S."/>
            <person name="Kern S.E."/>
            <person name="Thompson L.R."/>
            <person name="Young S."/>
            <person name="Yandava C."/>
            <person name="Fu R."/>
            <person name="Krastins B."/>
            <person name="Chase M."/>
            <person name="Sarracino D."/>
            <person name="Osburne M.S."/>
            <person name="Henn M.R."/>
            <person name="Chisholm S.W."/>
        </authorList>
    </citation>
    <scope>NUCLEOTIDE SEQUENCE [LARGE SCALE GENOMIC DNA]</scope>
    <source>
        <strain evidence="2">8017-1</strain>
    </source>
</reference>
<dbReference type="Proteomes" id="UP000006524">
    <property type="component" value="Segment"/>
</dbReference>
<sequence>MPAPSSKNKVNDRLSNSNTNSANPSDTAKSNYTAIRYGNDHGSISLGHVHKPGDVTAGILLQAKDGRHSFFMDNDGQRKGWTSTVSPGNYQVTCGEDNEEAQDSMFLHASNGNIVVLATNGKLRLQASDIELVAIGEGGSKGNIKMTATENVSIDCKKFQFNAKNYYKLCTAGKADVIANGVLNMYGSIVKAVSDGCSLKDSKNNLQRIQQENQE</sequence>
<evidence type="ECO:0000256" key="1">
    <source>
        <dbReference type="SAM" id="MobiDB-lite"/>
    </source>
</evidence>
<organism evidence="2 3">
    <name type="scientific">Synechococcus phage S-SM2</name>
    <dbReference type="NCBI Taxonomy" id="444860"/>
    <lineage>
        <taxon>Viruses</taxon>
        <taxon>Duplodnaviria</taxon>
        <taxon>Heunggongvirae</taxon>
        <taxon>Uroviricota</taxon>
        <taxon>Caudoviricetes</taxon>
        <taxon>Pantevenvirales</taxon>
        <taxon>Kyanoviridae</taxon>
        <taxon>Nilusvirus</taxon>
        <taxon>Nilusvirus ssm2</taxon>
    </lineage>
</organism>
<evidence type="ECO:0000313" key="2">
    <source>
        <dbReference type="EMBL" id="ADO97362.1"/>
    </source>
</evidence>
<proteinExistence type="predicted"/>
<dbReference type="EMBL" id="GU071095">
    <property type="protein sequence ID" value="ADO97362.1"/>
    <property type="molecule type" value="Genomic_DNA"/>
</dbReference>